<dbReference type="EMBL" id="AP018005">
    <property type="protein sequence ID" value="BBB15724.1"/>
    <property type="molecule type" value="Genomic_DNA"/>
</dbReference>
<evidence type="ECO:0000313" key="2">
    <source>
        <dbReference type="EMBL" id="BBB15724.1"/>
    </source>
</evidence>
<organism evidence="2 3">
    <name type="scientific">Candidatus Rickettsiella viridis</name>
    <dbReference type="NCBI Taxonomy" id="676208"/>
    <lineage>
        <taxon>Bacteria</taxon>
        <taxon>Pseudomonadati</taxon>
        <taxon>Pseudomonadota</taxon>
        <taxon>Gammaproteobacteria</taxon>
        <taxon>Legionellales</taxon>
        <taxon>Coxiellaceae</taxon>
        <taxon>Rickettsiella</taxon>
    </lineage>
</organism>
<proteinExistence type="predicted"/>
<dbReference type="RefSeq" id="WP_126323263.1">
    <property type="nucleotide sequence ID" value="NZ_AP018005.1"/>
</dbReference>
<dbReference type="OrthoDB" id="6732829at2"/>
<sequence length="287" mass="33326">MAKNKKNELLQCYLNALENYCKRKPRQGCMPTFFTKYRHSFKEYPVLVRLHKALAEEQDSVSALTVVINHFITNTAAFNNHSFNNYFMDELKSSESFKDIEWDCFTPKAIKHYTSSLKRGDTRPPEVIFKSGFKERSPSKSYSDYLKYYTGTIGISTSKDFFAAINYPMRRENLILKYIRALFKCSAYDQKPRYVYLIDYQGADGFDILKTGQARGLSFSGVFHQDRFNALQDKEVNVKGAISPEYIRGVYESTDGRSWLWRENPVYMASIKPDEIEKSPTHNIIGL</sequence>
<dbReference type="InterPro" id="IPR054695">
    <property type="entry name" value="Pierisin-like_dom"/>
</dbReference>
<evidence type="ECO:0000259" key="1">
    <source>
        <dbReference type="Pfam" id="PF22596"/>
    </source>
</evidence>
<evidence type="ECO:0000313" key="3">
    <source>
        <dbReference type="Proteomes" id="UP000282483"/>
    </source>
</evidence>
<dbReference type="SUPFAM" id="SSF56399">
    <property type="entry name" value="ADP-ribosylation"/>
    <property type="match status" value="1"/>
</dbReference>
<gene>
    <name evidence="2" type="ORF">RVIR1_12690</name>
</gene>
<name>A0A2Z5UWA9_9COXI</name>
<dbReference type="Pfam" id="PF22596">
    <property type="entry name" value="Scabin-like"/>
    <property type="match status" value="1"/>
</dbReference>
<accession>A0A2Z5UWA9</accession>
<dbReference type="Proteomes" id="UP000282483">
    <property type="component" value="Chromosome"/>
</dbReference>
<protein>
    <recommendedName>
        <fullName evidence="1">Pierisin-like domain-containing protein</fullName>
    </recommendedName>
</protein>
<keyword evidence="3" id="KW-1185">Reference proteome</keyword>
<dbReference type="KEGG" id="rvi:RVIR1_12690"/>
<feature type="domain" description="Pierisin-like" evidence="1">
    <location>
        <begin position="117"/>
        <end position="267"/>
    </location>
</feature>
<dbReference type="AlphaFoldDB" id="A0A2Z5UWA9"/>
<reference evidence="2 3" key="1">
    <citation type="submission" date="2017-03" db="EMBL/GenBank/DDBJ databases">
        <title>The genome sequence of Candidatus Rickettsiella viridis.</title>
        <authorList>
            <person name="Nikoh N."/>
            <person name="Tsuchida T."/>
            <person name="Yamaguchi K."/>
            <person name="Maeda T."/>
            <person name="Shigenobu S."/>
            <person name="Fukatsu T."/>
        </authorList>
    </citation>
    <scope>NUCLEOTIDE SEQUENCE [LARGE SCALE GENOMIC DNA]</scope>
    <source>
        <strain evidence="2 3">Ap-RA04</strain>
    </source>
</reference>
<dbReference type="Gene3D" id="3.90.210.10">
    <property type="entry name" value="Heat-Labile Enterotoxin, subunit A"/>
    <property type="match status" value="1"/>
</dbReference>